<dbReference type="PANTHER" id="PTHR18853">
    <property type="entry name" value="FORKHEAD-ASSOCIATED DOMAIN-CONTAINING PROTEIN 1-RELATED"/>
    <property type="match status" value="1"/>
</dbReference>
<reference evidence="3" key="2">
    <citation type="submission" date="2025-09" db="UniProtKB">
        <authorList>
            <consortium name="Ensembl"/>
        </authorList>
    </citation>
    <scope>IDENTIFICATION</scope>
</reference>
<feature type="compositionally biased region" description="Acidic residues" evidence="2">
    <location>
        <begin position="190"/>
        <end position="200"/>
    </location>
</feature>
<name>A0A8B9EAX7_ANSCY</name>
<dbReference type="AlphaFoldDB" id="A0A8B9EAX7"/>
<evidence type="ECO:0000256" key="2">
    <source>
        <dbReference type="SAM" id="MobiDB-lite"/>
    </source>
</evidence>
<evidence type="ECO:0008006" key="5">
    <source>
        <dbReference type="Google" id="ProtNLM"/>
    </source>
</evidence>
<feature type="coiled-coil region" evidence="1">
    <location>
        <begin position="259"/>
        <end position="293"/>
    </location>
</feature>
<feature type="compositionally biased region" description="Low complexity" evidence="2">
    <location>
        <begin position="19"/>
        <end position="38"/>
    </location>
</feature>
<dbReference type="Proteomes" id="UP000694521">
    <property type="component" value="Unplaced"/>
</dbReference>
<evidence type="ECO:0000313" key="3">
    <source>
        <dbReference type="Ensembl" id="ENSACDP00005018045.1"/>
    </source>
</evidence>
<organism evidence="3 4">
    <name type="scientific">Anser cygnoides</name>
    <name type="common">Swan goose</name>
    <dbReference type="NCBI Taxonomy" id="8845"/>
    <lineage>
        <taxon>Eukaryota</taxon>
        <taxon>Metazoa</taxon>
        <taxon>Chordata</taxon>
        <taxon>Craniata</taxon>
        <taxon>Vertebrata</taxon>
        <taxon>Euteleostomi</taxon>
        <taxon>Archelosauria</taxon>
        <taxon>Archosauria</taxon>
        <taxon>Dinosauria</taxon>
        <taxon>Saurischia</taxon>
        <taxon>Theropoda</taxon>
        <taxon>Coelurosauria</taxon>
        <taxon>Aves</taxon>
        <taxon>Neognathae</taxon>
        <taxon>Galloanserae</taxon>
        <taxon>Anseriformes</taxon>
        <taxon>Anatidae</taxon>
        <taxon>Anserinae</taxon>
        <taxon>Anser</taxon>
    </lineage>
</organism>
<proteinExistence type="predicted"/>
<feature type="coiled-coil region" evidence="1">
    <location>
        <begin position="328"/>
        <end position="379"/>
    </location>
</feature>
<feature type="region of interest" description="Disordered" evidence="2">
    <location>
        <begin position="170"/>
        <end position="203"/>
    </location>
</feature>
<reference evidence="3" key="1">
    <citation type="submission" date="2025-08" db="UniProtKB">
        <authorList>
            <consortium name="Ensembl"/>
        </authorList>
    </citation>
    <scope>IDENTIFICATION</scope>
</reference>
<evidence type="ECO:0000313" key="4">
    <source>
        <dbReference type="Proteomes" id="UP000694521"/>
    </source>
</evidence>
<feature type="region of interest" description="Disordered" evidence="2">
    <location>
        <begin position="1"/>
        <end position="136"/>
    </location>
</feature>
<feature type="region of interest" description="Disordered" evidence="2">
    <location>
        <begin position="450"/>
        <end position="470"/>
    </location>
</feature>
<dbReference type="InterPro" id="IPR052642">
    <property type="entry name" value="CC-FHA_domain"/>
</dbReference>
<accession>A0A8B9EAX7</accession>
<sequence>MAAPAAEAEGGAGHGGAGAAEAGPGSPMGSPVGSPVGSPRRRDGAAEPPRPWGEERDPPWPPLARCPGTSHRATSPSPPGGRRDAPGPPGDPKMERDRREASVGAGPGPAPRGGDPRCASTVGEKGQRPAALGEEAEHLSRYKAECAQKDAVISELLKENENLKKELELLRGGGDAEPYAEMEQKSSSEEAAEEAAEEALSDTSAPELFLEQAEGEEDTLIAQLIAFQDANEELRALLQNAHDDYKIATGVVCSLQRQLEIQESQLRKTESEKERLEKELRERESQLQAMSAKFCSLREEQKHEEMMVTTEKENCSLRQVVTEQESKLAEQNKLISDLQGTVSQLEAEALTNRYQIHKQQRAQEEMQSQAETLQHTELQTRVALECLTSRFERFRSKIIQATFSTAGSKPPQAELTDEEVLEAMQKIINERIEFHQMLKQKGVRVPSLYNIDAATSSPTNSKGRRKSPAR</sequence>
<keyword evidence="4" id="KW-1185">Reference proteome</keyword>
<evidence type="ECO:0000256" key="1">
    <source>
        <dbReference type="SAM" id="Coils"/>
    </source>
</evidence>
<protein>
    <recommendedName>
        <fullName evidence="5">Coiled-coil domain containing 27</fullName>
    </recommendedName>
</protein>
<dbReference type="Ensembl" id="ENSACDT00005021649.1">
    <property type="protein sequence ID" value="ENSACDP00005018045.1"/>
    <property type="gene ID" value="ENSACDG00005013152.1"/>
</dbReference>
<keyword evidence="1" id="KW-0175">Coiled coil</keyword>
<dbReference type="PANTHER" id="PTHR18853:SF9">
    <property type="entry name" value="COILED-COIL DOMAIN-CONTAINING PROTEIN 27"/>
    <property type="match status" value="1"/>
</dbReference>
<feature type="compositionally biased region" description="Basic and acidic residues" evidence="2">
    <location>
        <begin position="92"/>
        <end position="101"/>
    </location>
</feature>